<feature type="transmembrane region" description="Helical" evidence="1">
    <location>
        <begin position="188"/>
        <end position="209"/>
    </location>
</feature>
<protein>
    <submittedName>
        <fullName evidence="4">Uncharacterized protein</fullName>
    </submittedName>
</protein>
<accession>A0A1G8CTN5</accession>
<feature type="transmembrane region" description="Helical" evidence="1">
    <location>
        <begin position="37"/>
        <end position="56"/>
    </location>
</feature>
<sequence>MFPIIFLLVVIPISFVVFNFIYYIIKGRIKTTEKIFKTFQIWSVVIVPASFIINADVGVLNDCCTDSALFSPEHRIGIYTLLITYTLFYCISIFRKNILPPIAELFTNSFLILGLIINVLLCFHIHPMELGVFLWILGNVPVILLLFMELNENQKRLKHHIEHNDLHSTNSIGKLSLSILKLEPIYKYPILALILVPLLILLSLFLLIFGQKPDSIISAFTETYKHGFSQLDHLCDNVECGGHFLCSVGANGHQSIVKPIRYGERHGNKIICNRQLLISNAFEDLIQDKCPKIHNIIRKNYNNVGNLIHKYYYIFNIKLVSDVIYILIKPLELFFLFILYTFDNQPENRIAIQYLSKKDRQKLSALKVDTTT</sequence>
<gene>
    <name evidence="4" type="ORF">SAMN04489796_10347</name>
</gene>
<evidence type="ECO:0000259" key="2">
    <source>
        <dbReference type="Pfam" id="PF20394"/>
    </source>
</evidence>
<dbReference type="Pfam" id="PF20394">
    <property type="entry name" value="DUF6688"/>
    <property type="match status" value="1"/>
</dbReference>
<dbReference type="STRING" id="262004.SAMN04489796_10347"/>
<dbReference type="RefSeq" id="WP_092467363.1">
    <property type="nucleotide sequence ID" value="NZ_FNCZ01000003.1"/>
</dbReference>
<feature type="transmembrane region" description="Helical" evidence="1">
    <location>
        <begin position="76"/>
        <end position="94"/>
    </location>
</feature>
<dbReference type="EMBL" id="FNCZ01000003">
    <property type="protein sequence ID" value="SDH48907.1"/>
    <property type="molecule type" value="Genomic_DNA"/>
</dbReference>
<feature type="transmembrane region" description="Helical" evidence="1">
    <location>
        <begin position="106"/>
        <end position="126"/>
    </location>
</feature>
<keyword evidence="1" id="KW-1133">Transmembrane helix</keyword>
<keyword evidence="1" id="KW-0812">Transmembrane</keyword>
<dbReference type="Proteomes" id="UP000199492">
    <property type="component" value="Unassembled WGS sequence"/>
</dbReference>
<name>A0A1G8CTN5_9FLAO</name>
<reference evidence="5" key="1">
    <citation type="submission" date="2016-10" db="EMBL/GenBank/DDBJ databases">
        <authorList>
            <person name="Varghese N."/>
            <person name="Submissions S."/>
        </authorList>
    </citation>
    <scope>NUCLEOTIDE SEQUENCE [LARGE SCALE GENOMIC DNA]</scope>
    <source>
        <strain evidence="5">DSM 15363</strain>
    </source>
</reference>
<evidence type="ECO:0000259" key="3">
    <source>
        <dbReference type="Pfam" id="PF23543"/>
    </source>
</evidence>
<dbReference type="Pfam" id="PF23543">
    <property type="entry name" value="DUF6688_C"/>
    <property type="match status" value="1"/>
</dbReference>
<feature type="domain" description="DUF6688" evidence="3">
    <location>
        <begin position="242"/>
        <end position="355"/>
    </location>
</feature>
<keyword evidence="5" id="KW-1185">Reference proteome</keyword>
<dbReference type="OrthoDB" id="748630at2"/>
<feature type="transmembrane region" description="Helical" evidence="1">
    <location>
        <begin position="6"/>
        <end position="25"/>
    </location>
</feature>
<evidence type="ECO:0000313" key="4">
    <source>
        <dbReference type="EMBL" id="SDH48907.1"/>
    </source>
</evidence>
<keyword evidence="1" id="KW-0472">Membrane</keyword>
<dbReference type="InterPro" id="IPR056491">
    <property type="entry name" value="DUF6688_C"/>
</dbReference>
<dbReference type="InterPro" id="IPR046510">
    <property type="entry name" value="DUF6688_N"/>
</dbReference>
<evidence type="ECO:0000256" key="1">
    <source>
        <dbReference type="SAM" id="Phobius"/>
    </source>
</evidence>
<feature type="transmembrane region" description="Helical" evidence="1">
    <location>
        <begin position="132"/>
        <end position="150"/>
    </location>
</feature>
<organism evidence="4 5">
    <name type="scientific">Winogradskyella thalassocola</name>
    <dbReference type="NCBI Taxonomy" id="262004"/>
    <lineage>
        <taxon>Bacteria</taxon>
        <taxon>Pseudomonadati</taxon>
        <taxon>Bacteroidota</taxon>
        <taxon>Flavobacteriia</taxon>
        <taxon>Flavobacteriales</taxon>
        <taxon>Flavobacteriaceae</taxon>
        <taxon>Winogradskyella</taxon>
    </lineage>
</organism>
<evidence type="ECO:0000313" key="5">
    <source>
        <dbReference type="Proteomes" id="UP000199492"/>
    </source>
</evidence>
<proteinExistence type="predicted"/>
<dbReference type="AlphaFoldDB" id="A0A1G8CTN5"/>
<feature type="domain" description="DUF6688" evidence="2">
    <location>
        <begin position="3"/>
        <end position="230"/>
    </location>
</feature>